<feature type="transmembrane region" description="Helical" evidence="7">
    <location>
        <begin position="182"/>
        <end position="201"/>
    </location>
</feature>
<dbReference type="InterPro" id="IPR000515">
    <property type="entry name" value="MetI-like"/>
</dbReference>
<dbReference type="InterPro" id="IPR035906">
    <property type="entry name" value="MetI-like_sf"/>
</dbReference>
<dbReference type="PANTHER" id="PTHR43163:SF6">
    <property type="entry name" value="DIPEPTIDE TRANSPORT SYSTEM PERMEASE PROTEIN DPPB-RELATED"/>
    <property type="match status" value="1"/>
</dbReference>
<dbReference type="Gene3D" id="1.10.3720.10">
    <property type="entry name" value="MetI-like"/>
    <property type="match status" value="1"/>
</dbReference>
<evidence type="ECO:0000256" key="5">
    <source>
        <dbReference type="ARBA" id="ARBA00022989"/>
    </source>
</evidence>
<evidence type="ECO:0000313" key="10">
    <source>
        <dbReference type="Proteomes" id="UP000001401"/>
    </source>
</evidence>
<feature type="transmembrane region" description="Helical" evidence="7">
    <location>
        <begin position="140"/>
        <end position="162"/>
    </location>
</feature>
<feature type="domain" description="ABC transmembrane type-1" evidence="8">
    <location>
        <begin position="104"/>
        <end position="300"/>
    </location>
</feature>
<name>E6TZ03_EVAC2</name>
<sequence length="323" mass="35719">MLKIILRRGCEALLTLFCSTLLIFVLIQLSPGDPIKIYLGHQPELAMKNTEAYEERVAELQKELGLDQPVMLQYVSWIKRVLTLDLGNSIHTGRPVSIEIAERLPATILLAIAAITIQVMIGLYFGIISARKAGTATDNIVRIFCVFFASIPVFVVGLLLLYVFAVSFRVFDINSSVSLQRLWLPAITLGLIGSPQLVRLIRANLLSEFGQTYVLSVISRGLDKKRVVRHALRNVLLPIITIAGLSFISLISGAVVIESIFSWPGIGKYALDSILLKDYPVIQGYAFIMVSLVILINLLVDVAYVIIDPRIRNRGKEGVESCA</sequence>
<dbReference type="RefSeq" id="WP_013490772.1">
    <property type="nucleotide sequence ID" value="NC_014829.1"/>
</dbReference>
<dbReference type="SUPFAM" id="SSF161098">
    <property type="entry name" value="MetI-like"/>
    <property type="match status" value="1"/>
</dbReference>
<reference evidence="9" key="1">
    <citation type="submission" date="2010-12" db="EMBL/GenBank/DDBJ databases">
        <title>Complete sequence of Bacillus cellulosilyticus DSM 2522.</title>
        <authorList>
            <consortium name="US DOE Joint Genome Institute"/>
            <person name="Lucas S."/>
            <person name="Copeland A."/>
            <person name="Lapidus A."/>
            <person name="Cheng J.-F."/>
            <person name="Bruce D."/>
            <person name="Goodwin L."/>
            <person name="Pitluck S."/>
            <person name="Chertkov O."/>
            <person name="Detter J.C."/>
            <person name="Han C."/>
            <person name="Tapia R."/>
            <person name="Land M."/>
            <person name="Hauser L."/>
            <person name="Jeffries C."/>
            <person name="Kyrpides N."/>
            <person name="Ivanova N."/>
            <person name="Mikhailova N."/>
            <person name="Brumm P."/>
            <person name="Mead D."/>
            <person name="Woyke T."/>
        </authorList>
    </citation>
    <scope>NUCLEOTIDE SEQUENCE [LARGE SCALE GENOMIC DNA]</scope>
    <source>
        <strain evidence="9">DSM 2522</strain>
    </source>
</reference>
<accession>E6TZ03</accession>
<dbReference type="OrthoDB" id="9773683at2"/>
<comment type="subcellular location">
    <subcellularLocation>
        <location evidence="1 7">Cell membrane</location>
        <topology evidence="1 7">Multi-pass membrane protein</topology>
    </subcellularLocation>
</comment>
<dbReference type="HOGENOM" id="CLU_036879_0_2_9"/>
<dbReference type="PROSITE" id="PS50928">
    <property type="entry name" value="ABC_TM1"/>
    <property type="match status" value="1"/>
</dbReference>
<evidence type="ECO:0000259" key="8">
    <source>
        <dbReference type="PROSITE" id="PS50928"/>
    </source>
</evidence>
<dbReference type="AlphaFoldDB" id="E6TZ03"/>
<keyword evidence="3" id="KW-1003">Cell membrane</keyword>
<feature type="transmembrane region" description="Helical" evidence="7">
    <location>
        <begin position="281"/>
        <end position="307"/>
    </location>
</feature>
<dbReference type="KEGG" id="bco:Bcell_4219"/>
<gene>
    <name evidence="9" type="ordered locus">Bcell_4219</name>
</gene>
<keyword evidence="6 7" id="KW-0472">Membrane</keyword>
<keyword evidence="4 7" id="KW-0812">Transmembrane</keyword>
<keyword evidence="10" id="KW-1185">Reference proteome</keyword>
<evidence type="ECO:0000256" key="6">
    <source>
        <dbReference type="ARBA" id="ARBA00023136"/>
    </source>
</evidence>
<protein>
    <submittedName>
        <fullName evidence="9">Binding-protein-dependent transport systems inner membrane component</fullName>
    </submittedName>
</protein>
<evidence type="ECO:0000313" key="9">
    <source>
        <dbReference type="EMBL" id="ADU32446.1"/>
    </source>
</evidence>
<dbReference type="Pfam" id="PF00528">
    <property type="entry name" value="BPD_transp_1"/>
    <property type="match status" value="1"/>
</dbReference>
<dbReference type="STRING" id="649639.Bcell_4219"/>
<feature type="transmembrane region" description="Helical" evidence="7">
    <location>
        <begin position="235"/>
        <end position="261"/>
    </location>
</feature>
<evidence type="ECO:0000256" key="1">
    <source>
        <dbReference type="ARBA" id="ARBA00004651"/>
    </source>
</evidence>
<feature type="transmembrane region" description="Helical" evidence="7">
    <location>
        <begin position="12"/>
        <end position="30"/>
    </location>
</feature>
<dbReference type="eggNOG" id="COG0601">
    <property type="taxonomic scope" value="Bacteria"/>
</dbReference>
<proteinExistence type="inferred from homology"/>
<keyword evidence="2 7" id="KW-0813">Transport</keyword>
<dbReference type="EMBL" id="CP002394">
    <property type="protein sequence ID" value="ADU32446.1"/>
    <property type="molecule type" value="Genomic_DNA"/>
</dbReference>
<dbReference type="Pfam" id="PF19300">
    <property type="entry name" value="BPD_transp_1_N"/>
    <property type="match status" value="1"/>
</dbReference>
<dbReference type="GO" id="GO:0005886">
    <property type="term" value="C:plasma membrane"/>
    <property type="evidence" value="ECO:0007669"/>
    <property type="project" value="UniProtKB-SubCell"/>
</dbReference>
<keyword evidence="5 7" id="KW-1133">Transmembrane helix</keyword>
<feature type="transmembrane region" description="Helical" evidence="7">
    <location>
        <begin position="104"/>
        <end position="128"/>
    </location>
</feature>
<evidence type="ECO:0000256" key="3">
    <source>
        <dbReference type="ARBA" id="ARBA00022475"/>
    </source>
</evidence>
<evidence type="ECO:0000256" key="4">
    <source>
        <dbReference type="ARBA" id="ARBA00022692"/>
    </source>
</evidence>
<dbReference type="CDD" id="cd06261">
    <property type="entry name" value="TM_PBP2"/>
    <property type="match status" value="1"/>
</dbReference>
<organism evidence="9 10">
    <name type="scientific">Evansella cellulosilytica (strain ATCC 21833 / DSM 2522 / FERM P-1141 / JCM 9156 / N-4)</name>
    <name type="common">Bacillus cellulosilyticus</name>
    <dbReference type="NCBI Taxonomy" id="649639"/>
    <lineage>
        <taxon>Bacteria</taxon>
        <taxon>Bacillati</taxon>
        <taxon>Bacillota</taxon>
        <taxon>Bacilli</taxon>
        <taxon>Bacillales</taxon>
        <taxon>Bacillaceae</taxon>
        <taxon>Evansella</taxon>
    </lineage>
</organism>
<dbReference type="PANTHER" id="PTHR43163">
    <property type="entry name" value="DIPEPTIDE TRANSPORT SYSTEM PERMEASE PROTEIN DPPB-RELATED"/>
    <property type="match status" value="1"/>
</dbReference>
<dbReference type="InterPro" id="IPR045621">
    <property type="entry name" value="BPD_transp_1_N"/>
</dbReference>
<dbReference type="GO" id="GO:0055085">
    <property type="term" value="P:transmembrane transport"/>
    <property type="evidence" value="ECO:0007669"/>
    <property type="project" value="InterPro"/>
</dbReference>
<evidence type="ECO:0000256" key="7">
    <source>
        <dbReference type="RuleBase" id="RU363032"/>
    </source>
</evidence>
<comment type="similarity">
    <text evidence="7">Belongs to the binding-protein-dependent transport system permease family.</text>
</comment>
<evidence type="ECO:0000256" key="2">
    <source>
        <dbReference type="ARBA" id="ARBA00022448"/>
    </source>
</evidence>
<dbReference type="Proteomes" id="UP000001401">
    <property type="component" value="Chromosome"/>
</dbReference>